<feature type="domain" description="Endonuclease/exonuclease/phosphatase" evidence="1">
    <location>
        <begin position="211"/>
        <end position="261"/>
    </location>
</feature>
<evidence type="ECO:0000313" key="2">
    <source>
        <dbReference type="EMBL" id="CAC5394370.1"/>
    </source>
</evidence>
<dbReference type="Gene3D" id="3.30.40.10">
    <property type="entry name" value="Zinc/RING finger domain, C3HC4 (zinc finger)"/>
    <property type="match status" value="1"/>
</dbReference>
<reference evidence="2 3" key="1">
    <citation type="submission" date="2020-06" db="EMBL/GenBank/DDBJ databases">
        <authorList>
            <person name="Li R."/>
            <person name="Bekaert M."/>
        </authorList>
    </citation>
    <scope>NUCLEOTIDE SEQUENCE [LARGE SCALE GENOMIC DNA]</scope>
    <source>
        <strain evidence="3">wild</strain>
    </source>
</reference>
<dbReference type="Gene3D" id="3.60.10.10">
    <property type="entry name" value="Endonuclease/exonuclease/phosphatase"/>
    <property type="match status" value="1"/>
</dbReference>
<dbReference type="CDD" id="cd15517">
    <property type="entry name" value="PHD_TCF19_like"/>
    <property type="match status" value="1"/>
</dbReference>
<dbReference type="GO" id="GO:0003824">
    <property type="term" value="F:catalytic activity"/>
    <property type="evidence" value="ECO:0007669"/>
    <property type="project" value="InterPro"/>
</dbReference>
<dbReference type="InterPro" id="IPR005135">
    <property type="entry name" value="Endo/exonuclease/phosphatase"/>
</dbReference>
<evidence type="ECO:0000259" key="1">
    <source>
        <dbReference type="Pfam" id="PF14529"/>
    </source>
</evidence>
<dbReference type="AlphaFoldDB" id="A0A6J8CHL6"/>
<keyword evidence="3" id="KW-1185">Reference proteome</keyword>
<organism evidence="2 3">
    <name type="scientific">Mytilus coruscus</name>
    <name type="common">Sea mussel</name>
    <dbReference type="NCBI Taxonomy" id="42192"/>
    <lineage>
        <taxon>Eukaryota</taxon>
        <taxon>Metazoa</taxon>
        <taxon>Spiralia</taxon>
        <taxon>Lophotrochozoa</taxon>
        <taxon>Mollusca</taxon>
        <taxon>Bivalvia</taxon>
        <taxon>Autobranchia</taxon>
        <taxon>Pteriomorphia</taxon>
        <taxon>Mytilida</taxon>
        <taxon>Mytiloidea</taxon>
        <taxon>Mytilidae</taxon>
        <taxon>Mytilinae</taxon>
        <taxon>Mytilus</taxon>
    </lineage>
</organism>
<accession>A0A6J8CHL6</accession>
<proteinExistence type="predicted"/>
<dbReference type="OrthoDB" id="8948380at2759"/>
<dbReference type="InterPro" id="IPR036691">
    <property type="entry name" value="Endo/exonu/phosph_ase_sf"/>
</dbReference>
<protein>
    <recommendedName>
        <fullName evidence="1">Endonuclease/exonuclease/phosphatase domain-containing protein</fullName>
    </recommendedName>
</protein>
<dbReference type="InterPro" id="IPR013083">
    <property type="entry name" value="Znf_RING/FYVE/PHD"/>
</dbReference>
<dbReference type="InterPro" id="IPR011011">
    <property type="entry name" value="Znf_FYVE_PHD"/>
</dbReference>
<name>A0A6J8CHL6_MYTCO</name>
<dbReference type="SUPFAM" id="SSF57903">
    <property type="entry name" value="FYVE/PHD zinc finger"/>
    <property type="match status" value="1"/>
</dbReference>
<dbReference type="SUPFAM" id="SSF56219">
    <property type="entry name" value="DNase I-like"/>
    <property type="match status" value="1"/>
</dbReference>
<sequence length="262" mass="29670">MPTIRRSNRLTSNRKRNSVIEETKDKKEKEKLINPAEGNENILCAGCCREEPPKTVSTVKEITWLACDLCNKWWHCVCAGYTAEDAGKIISTEQPNIVTDSTTIRKELTKIKALEDQKEEAYSLLKGGIAIHLKDQKTRDRIIKSWPINTSIGKCLTNDVKEEKGGVAICINTHKTNFKATKYTDFEDTNYESVAATIHTDNNIIFSLLVPYIPPEETKQLEELTTKVQKVHQDNKHELVIIGDLNAKSLEWNNDKTNKAGK</sequence>
<gene>
    <name evidence="2" type="ORF">MCOR_29125</name>
</gene>
<dbReference type="Pfam" id="PF14529">
    <property type="entry name" value="Exo_endo_phos_2"/>
    <property type="match status" value="1"/>
</dbReference>
<evidence type="ECO:0000313" key="3">
    <source>
        <dbReference type="Proteomes" id="UP000507470"/>
    </source>
</evidence>
<dbReference type="EMBL" id="CACVKT020005281">
    <property type="protein sequence ID" value="CAC5394370.1"/>
    <property type="molecule type" value="Genomic_DNA"/>
</dbReference>
<dbReference type="Proteomes" id="UP000507470">
    <property type="component" value="Unassembled WGS sequence"/>
</dbReference>